<dbReference type="Proteomes" id="UP001447516">
    <property type="component" value="Unassembled WGS sequence"/>
</dbReference>
<dbReference type="InterPro" id="IPR006530">
    <property type="entry name" value="YD"/>
</dbReference>
<comment type="subcellular location">
    <subcellularLocation>
        <location evidence="1">Secreted</location>
    </subcellularLocation>
</comment>
<dbReference type="InterPro" id="IPR003284">
    <property type="entry name" value="Sal_SpvB"/>
</dbReference>
<evidence type="ECO:0000256" key="4">
    <source>
        <dbReference type="SAM" id="MobiDB-lite"/>
    </source>
</evidence>
<dbReference type="InterPro" id="IPR022385">
    <property type="entry name" value="Rhs_assc_core"/>
</dbReference>
<keyword evidence="3" id="KW-0843">Virulence</keyword>
<dbReference type="InterPro" id="IPR022044">
    <property type="entry name" value="TcdB_toxin_mid/C"/>
</dbReference>
<dbReference type="NCBIfam" id="TIGR01643">
    <property type="entry name" value="YD_repeat_2x"/>
    <property type="match status" value="1"/>
</dbReference>
<evidence type="ECO:0000259" key="5">
    <source>
        <dbReference type="Pfam" id="PF12255"/>
    </source>
</evidence>
<dbReference type="Pfam" id="PF12255">
    <property type="entry name" value="TcdB_toxin_midC"/>
    <property type="match status" value="1"/>
</dbReference>
<protein>
    <submittedName>
        <fullName evidence="7">SpvB/TcaC N-terminal domain-containing protein</fullName>
    </submittedName>
</protein>
<sequence length="2044" mass="225590">MAGSGVAEQVLPLPRGGGAVRGIGETFQADAQKGTGRFSVPITFPAGRGGFQPRLALTYGTGEPNGPFGLGWSLNTAAISLRTAKGIPRYRGTDEYLLSGAETLVHVGDEPRGRRYRPRVDGLFARILQIGDHWEVTARNGLTSLYGTDDTCRIRNGDRPDEVFAWLLSETRDPNGNHVGYAYRREDNQLYLVAIRYARYSVEFEYGERPDPFSTYRSGFEIRTTRRCEQILIKADDVLIRSYRLRYVTDDMPLNLVSLLAGITMTGHRTDSRGRVLTRSMPPLTFGYTAFRPGHASFETFSADGGDGPDRALDHEEYELVDLHGGGLPDVVHTSAEGVRYWRNLGECRFARPRPMTDAPAGITLADDGVRFADMDGTGSADLLVTKGPLNGYFPTEFEARWATMVRPRRAPAIDLTDPAVALVDMDGDGRVDALDTGGHHMVVAYNRGADGWAEEVTHVARGPLPDFTDVVLSAPDRRVRLAAMSGDLQDLVTIHDRRVEYWPNLGYGRWGRRITMRGSPELPRDYDPARLFLADIDGDGYADLIYVGFDEVRYWINQSGNGWSERQVVRGTPAVRDIDVIRTADMKGTGTAGLLWTADRQGGGYRYLDFTEGTKPYLLNVVDGHVGATTRIEYAPSTAYFCADLAAGWAWATRLPFPVQVVARVKTVDRLSGGRRTIAYRYRDGHWDGREREFRGFARVDQTDSETFEEHPRPGPQAAADGVPREAGRHFSPPTMTRTWYHVGRGSGRPAEARALWGAVLRTELAELGAPDRPYVITEHRYQVRTVAPDVHVPVQGESVTRQTERSDTARVTRLIFEHDDHGNVTRQIRVGDAADPLVVVTDTAYADSPGGHVKDRPAETLIRLPSAADRAILRDYLDGGREPDWTAFCTVDAEVLGRTRHHYDGVDYVGLPVGEVERGNLTRTESLVLTDASIAALYPDPASGGHPRPPEALADLAGLGYAREADGWWARTVRNRWDRRFGLIVGVLDAMGNETTIDYDEDHHLFPVRVTDAAGHAVSVESIDLQALAPRLVRDANGNLTEYAFDPLGLLTATAVKGKPLTGGRWEGDTLGRPTTRYAYDLHAFDRDGSPIAAAVWQRAEHGGDRLVRSLEYYDGMGRSLQRKVTAEPAAPGGPARWAVSGRQVYNDKGWLVERYEPFFSTTSAYEPVTGAGVPTVLGYDPLGRPTVQVNPDGSFRRVVIDGPWRTERHDENDTGARRYEADGRLVERTNAEVAALKIGDHLDTPKVEIADVWGRLTESIEDGQPTRYAYDPLDRLLTVTDPYGRQVLSYGYDLLGRRVRTRHLDAGTRIVVLDAAGSVAESGDSKGARTITSYDVLGRPVQVRARDGASRPFTLREWHLYDRLDGVTAEQARRANQLGRLVRSYDGAGQITVESYDLNGEPARKNRRMLPAALLPAHWPDSGQEDLLEPGPGYPVGTGYDAMGNLTELAYPDGSVARYAYNEAGLLERITLGDRVCVAGVDYNARGERTVIRYGNGVVTGYAYEPLTCRLLRLTTRDALGGTIQDLEYAYDPIGNVIGIIDHVPTGPGHVNNTREHSYDALYRLTSAEGASYRRHYDYDRVSNIVAESSLDPPWTSVHTYRPGTNLLLTRDATAFDHDAGGNMTRMGTLRLDWDHADRMVGAGQTSYAYDSAGLRVRKVAEARETRYLDGVFEERTDRTVAHVVDAGRRIAVVTTTAGHASITFHHGDHLGSTNVTTGEDGRPTGQEEFAPYGETSLGAGDTYRYAGKEFDEETGLYYFGARYYCPRLGRWISADPLALVTPDASNPYLYVRANPIKFTDLIGLEEKNFTILLSPSALQRNDSKKERRVAETIAQLSTSYAERHLSDAAIIVVDDLPGAVAKLAGQLGPDDTIGRVVIITHGLELTNRQGRTVESRVWFPLNSGKEHAWQSPQSLAAAARSPDLRLDLRTLQQKSTDQTTISFIGCNIGTSKPTLTAVGRFFGGRGVWVEAPATGAALEERTADTVFRLKIGTKTYVDYDSVEGRRLMTRIQVDDAPLDTRPAVSDSVLRKKDEEVQLPP</sequence>
<keyword evidence="8" id="KW-1185">Reference proteome</keyword>
<feature type="domain" description="Insecticide toxin TcdB middle/N-terminal" evidence="6">
    <location>
        <begin position="567"/>
        <end position="711"/>
    </location>
</feature>
<dbReference type="PANTHER" id="PTHR32305:SF15">
    <property type="entry name" value="PROTEIN RHSA-RELATED"/>
    <property type="match status" value="1"/>
</dbReference>
<dbReference type="Pfam" id="PF05593">
    <property type="entry name" value="RHS_repeat"/>
    <property type="match status" value="2"/>
</dbReference>
<dbReference type="InterPro" id="IPR031325">
    <property type="entry name" value="RHS_repeat"/>
</dbReference>
<comment type="caution">
    <text evidence="7">The sequence shown here is derived from an EMBL/GenBank/DDBJ whole genome shotgun (WGS) entry which is preliminary data.</text>
</comment>
<dbReference type="InterPro" id="IPR028994">
    <property type="entry name" value="Integrin_alpha_N"/>
</dbReference>
<dbReference type="PANTHER" id="PTHR32305">
    <property type="match status" value="1"/>
</dbReference>
<feature type="region of interest" description="Disordered" evidence="4">
    <location>
        <begin position="704"/>
        <end position="739"/>
    </location>
</feature>
<organism evidence="7 8">
    <name type="scientific">Microbispora maris</name>
    <dbReference type="NCBI Taxonomy" id="3144104"/>
    <lineage>
        <taxon>Bacteria</taxon>
        <taxon>Bacillati</taxon>
        <taxon>Actinomycetota</taxon>
        <taxon>Actinomycetes</taxon>
        <taxon>Streptosporangiales</taxon>
        <taxon>Streptosporangiaceae</taxon>
        <taxon>Microbispora</taxon>
    </lineage>
</organism>
<dbReference type="Pfam" id="PF12256">
    <property type="entry name" value="TcdB_toxin_midN"/>
    <property type="match status" value="1"/>
</dbReference>
<dbReference type="NCBIfam" id="TIGR03696">
    <property type="entry name" value="Rhs_assc_core"/>
    <property type="match status" value="1"/>
</dbReference>
<name>A0ABV0AXH3_9ACTN</name>
<keyword evidence="2" id="KW-0964">Secreted</keyword>
<dbReference type="InterPro" id="IPR050708">
    <property type="entry name" value="T6SS_VgrG/RHS"/>
</dbReference>
<dbReference type="SUPFAM" id="SSF69318">
    <property type="entry name" value="Integrin alpha N-terminal domain"/>
    <property type="match status" value="1"/>
</dbReference>
<evidence type="ECO:0000313" key="7">
    <source>
        <dbReference type="EMBL" id="MEN3539328.1"/>
    </source>
</evidence>
<proteinExistence type="predicted"/>
<dbReference type="InterPro" id="IPR022045">
    <property type="entry name" value="TcdB_toxin_mid/N"/>
</dbReference>
<feature type="compositionally biased region" description="Basic and acidic residues" evidence="4">
    <location>
        <begin position="704"/>
        <end position="714"/>
    </location>
</feature>
<reference evidence="7 8" key="1">
    <citation type="submission" date="2024-05" db="EMBL/GenBank/DDBJ databases">
        <title>Microbispora sp.ZYX-F-249.</title>
        <authorList>
            <person name="Xie H."/>
        </authorList>
    </citation>
    <scope>NUCLEOTIDE SEQUENCE [LARGE SCALE GENOMIC DNA]</scope>
    <source>
        <strain evidence="7 8">ZYX-F-249</strain>
    </source>
</reference>
<evidence type="ECO:0000256" key="2">
    <source>
        <dbReference type="ARBA" id="ARBA00022525"/>
    </source>
</evidence>
<evidence type="ECO:0000259" key="6">
    <source>
        <dbReference type="Pfam" id="PF12256"/>
    </source>
</evidence>
<dbReference type="EMBL" id="JBDJAW010000032">
    <property type="protein sequence ID" value="MEN3539328.1"/>
    <property type="molecule type" value="Genomic_DNA"/>
</dbReference>
<dbReference type="RefSeq" id="WP_346229229.1">
    <property type="nucleotide sequence ID" value="NZ_JBDJAW010000032.1"/>
</dbReference>
<gene>
    <name evidence="7" type="ORF">AAH991_29740</name>
</gene>
<evidence type="ECO:0000313" key="8">
    <source>
        <dbReference type="Proteomes" id="UP001447516"/>
    </source>
</evidence>
<dbReference type="Gene3D" id="2.180.10.10">
    <property type="entry name" value="RHS repeat-associated core"/>
    <property type="match status" value="2"/>
</dbReference>
<dbReference type="Pfam" id="PF03534">
    <property type="entry name" value="SpvB"/>
    <property type="match status" value="2"/>
</dbReference>
<feature type="domain" description="Insecticide toxin TcdB middle/C-terminal" evidence="5">
    <location>
        <begin position="754"/>
        <end position="832"/>
    </location>
</feature>
<evidence type="ECO:0000256" key="3">
    <source>
        <dbReference type="ARBA" id="ARBA00023026"/>
    </source>
</evidence>
<evidence type="ECO:0000256" key="1">
    <source>
        <dbReference type="ARBA" id="ARBA00004613"/>
    </source>
</evidence>
<accession>A0ABV0AXH3</accession>